<accession>A0ABQ8LSK8</accession>
<name>A0ABQ8LSK8_LABRO</name>
<dbReference type="Proteomes" id="UP000830375">
    <property type="component" value="Unassembled WGS sequence"/>
</dbReference>
<protein>
    <submittedName>
        <fullName evidence="2">Dynamin-1</fullName>
    </submittedName>
</protein>
<feature type="compositionally biased region" description="Pro residues" evidence="1">
    <location>
        <begin position="1"/>
        <end position="21"/>
    </location>
</feature>
<comment type="caution">
    <text evidence="2">The sequence shown here is derived from an EMBL/GenBank/DDBJ whole genome shotgun (WGS) entry which is preliminary data.</text>
</comment>
<feature type="region of interest" description="Disordered" evidence="1">
    <location>
        <begin position="1"/>
        <end position="26"/>
    </location>
</feature>
<keyword evidence="3" id="KW-1185">Reference proteome</keyword>
<dbReference type="EMBL" id="JACTAM010000018">
    <property type="protein sequence ID" value="KAI2653633.1"/>
    <property type="molecule type" value="Genomic_DNA"/>
</dbReference>
<reference evidence="2 3" key="1">
    <citation type="submission" date="2022-01" db="EMBL/GenBank/DDBJ databases">
        <title>A high-quality chromosome-level genome assembly of rohu carp, Labeo rohita.</title>
        <authorList>
            <person name="Arick M.A. II"/>
            <person name="Hsu C.-Y."/>
            <person name="Magbanua Z."/>
            <person name="Pechanova O."/>
            <person name="Grover C."/>
            <person name="Miller E."/>
            <person name="Thrash A."/>
            <person name="Ezzel L."/>
            <person name="Alam S."/>
            <person name="Benzie J."/>
            <person name="Hamilton M."/>
            <person name="Karsi A."/>
            <person name="Lawrence M.L."/>
            <person name="Peterson D.G."/>
        </authorList>
    </citation>
    <scope>NUCLEOTIDE SEQUENCE [LARGE SCALE GENOMIC DNA]</scope>
    <source>
        <strain evidence="3">BAU-BD-2019</strain>
        <tissue evidence="2">Blood</tissue>
    </source>
</reference>
<proteinExistence type="predicted"/>
<evidence type="ECO:0000313" key="3">
    <source>
        <dbReference type="Proteomes" id="UP000830375"/>
    </source>
</evidence>
<sequence length="178" mass="19273">MAPPWPSGSTPPPWSPEPSVPLWPSRSSSSLWLIGSPSRSPSLLAPLWVASTALGWVPPGTACSMSLLAPRSVWSTLAPPWVLPPSSAPWTWSAALLLGVRHPPEPPPKFPPIPTFVVPVVQGRAFREGGSLSPCDLCDLVSPVFDYFHLVQIYSHGELREAGDREMLSRWQTSPAIN</sequence>
<organism evidence="2 3">
    <name type="scientific">Labeo rohita</name>
    <name type="common">Indian major carp</name>
    <name type="synonym">Cyprinus rohita</name>
    <dbReference type="NCBI Taxonomy" id="84645"/>
    <lineage>
        <taxon>Eukaryota</taxon>
        <taxon>Metazoa</taxon>
        <taxon>Chordata</taxon>
        <taxon>Craniata</taxon>
        <taxon>Vertebrata</taxon>
        <taxon>Euteleostomi</taxon>
        <taxon>Actinopterygii</taxon>
        <taxon>Neopterygii</taxon>
        <taxon>Teleostei</taxon>
        <taxon>Ostariophysi</taxon>
        <taxon>Cypriniformes</taxon>
        <taxon>Cyprinidae</taxon>
        <taxon>Labeoninae</taxon>
        <taxon>Labeonini</taxon>
        <taxon>Labeo</taxon>
    </lineage>
</organism>
<evidence type="ECO:0000256" key="1">
    <source>
        <dbReference type="SAM" id="MobiDB-lite"/>
    </source>
</evidence>
<evidence type="ECO:0000313" key="2">
    <source>
        <dbReference type="EMBL" id="KAI2653633.1"/>
    </source>
</evidence>
<gene>
    <name evidence="2" type="ORF">H4Q32_013945</name>
</gene>